<protein>
    <submittedName>
        <fullName evidence="2">Uncharacterized protein</fullName>
    </submittedName>
</protein>
<name>A0A6S6THR2_9BACT</name>
<proteinExistence type="predicted"/>
<feature type="signal peptide" evidence="1">
    <location>
        <begin position="1"/>
        <end position="18"/>
    </location>
</feature>
<evidence type="ECO:0000313" key="2">
    <source>
        <dbReference type="EMBL" id="CAA6818865.1"/>
    </source>
</evidence>
<feature type="chain" id="PRO_5028319577" evidence="1">
    <location>
        <begin position="19"/>
        <end position="85"/>
    </location>
</feature>
<evidence type="ECO:0000256" key="1">
    <source>
        <dbReference type="SAM" id="SignalP"/>
    </source>
</evidence>
<keyword evidence="1" id="KW-0732">Signal</keyword>
<gene>
    <name evidence="2" type="ORF">HELGO_WM50941</name>
</gene>
<accession>A0A6S6THR2</accession>
<reference evidence="2" key="1">
    <citation type="submission" date="2020-01" db="EMBL/GenBank/DDBJ databases">
        <authorList>
            <person name="Meier V. D."/>
            <person name="Meier V D."/>
        </authorList>
    </citation>
    <scope>NUCLEOTIDE SEQUENCE</scope>
    <source>
        <strain evidence="2">HLG_WM_MAG_03</strain>
    </source>
</reference>
<dbReference type="EMBL" id="CACVAR010000295">
    <property type="protein sequence ID" value="CAA6818865.1"/>
    <property type="molecule type" value="Genomic_DNA"/>
</dbReference>
<organism evidence="2">
    <name type="scientific">uncultured Sulfurovum sp</name>
    <dbReference type="NCBI Taxonomy" id="269237"/>
    <lineage>
        <taxon>Bacteria</taxon>
        <taxon>Pseudomonadati</taxon>
        <taxon>Campylobacterota</taxon>
        <taxon>Epsilonproteobacteria</taxon>
        <taxon>Campylobacterales</taxon>
        <taxon>Sulfurovaceae</taxon>
        <taxon>Sulfurovum</taxon>
        <taxon>environmental samples</taxon>
    </lineage>
</organism>
<dbReference type="AlphaFoldDB" id="A0A6S6THR2"/>
<sequence>MMKKTLFLSLFLFGIAYADSSTINTATTNDTPKSGWNLSEIKTESGESCEDGNCLHELNCFQKDGPMYSFFSIFTDAIKDTFSVK</sequence>